<evidence type="ECO:0000259" key="8">
    <source>
        <dbReference type="Pfam" id="PF02163"/>
    </source>
</evidence>
<keyword evidence="10" id="KW-1185">Reference proteome</keyword>
<dbReference type="AlphaFoldDB" id="A0A9P6HHY5"/>
<evidence type="ECO:0000256" key="1">
    <source>
        <dbReference type="ARBA" id="ARBA00004127"/>
    </source>
</evidence>
<feature type="chain" id="PRO_5040232277" description="Endopeptidase S2P" evidence="7">
    <location>
        <begin position="18"/>
        <end position="534"/>
    </location>
</feature>
<feature type="transmembrane region" description="Helical" evidence="6">
    <location>
        <begin position="514"/>
        <end position="532"/>
    </location>
</feature>
<feature type="transmembrane region" description="Helical" evidence="6">
    <location>
        <begin position="191"/>
        <end position="210"/>
    </location>
</feature>
<dbReference type="EMBL" id="WIUZ02000004">
    <property type="protein sequence ID" value="KAF9787787.1"/>
    <property type="molecule type" value="Genomic_DNA"/>
</dbReference>
<evidence type="ECO:0000256" key="5">
    <source>
        <dbReference type="ARBA" id="ARBA00032658"/>
    </source>
</evidence>
<keyword evidence="3 6" id="KW-1133">Transmembrane helix</keyword>
<dbReference type="PANTHER" id="PTHR13325">
    <property type="entry name" value="PROTEASE M50 MEMBRANE-BOUND TRANSCRIPTION FACTOR SITE 2 PROTEASE"/>
    <property type="match status" value="1"/>
</dbReference>
<dbReference type="GO" id="GO:1905897">
    <property type="term" value="P:regulation of response to endoplasmic reticulum stress"/>
    <property type="evidence" value="ECO:0007669"/>
    <property type="project" value="TreeGrafter"/>
</dbReference>
<feature type="transmembrane region" description="Helical" evidence="6">
    <location>
        <begin position="83"/>
        <end position="108"/>
    </location>
</feature>
<comment type="subcellular location">
    <subcellularLocation>
        <location evidence="1">Endomembrane system</location>
        <topology evidence="1">Multi-pass membrane protein</topology>
    </subcellularLocation>
</comment>
<protein>
    <recommendedName>
        <fullName evidence="5">Endopeptidase S2P</fullName>
    </recommendedName>
</protein>
<dbReference type="GO" id="GO:0016020">
    <property type="term" value="C:membrane"/>
    <property type="evidence" value="ECO:0007669"/>
    <property type="project" value="InterPro"/>
</dbReference>
<dbReference type="OrthoDB" id="7694678at2759"/>
<dbReference type="GO" id="GO:0012505">
    <property type="term" value="C:endomembrane system"/>
    <property type="evidence" value="ECO:0007669"/>
    <property type="project" value="UniProtKB-SubCell"/>
</dbReference>
<dbReference type="InterPro" id="IPR008915">
    <property type="entry name" value="Peptidase_M50"/>
</dbReference>
<dbReference type="GO" id="GO:0005737">
    <property type="term" value="C:cytoplasm"/>
    <property type="evidence" value="ECO:0007669"/>
    <property type="project" value="TreeGrafter"/>
</dbReference>
<dbReference type="InterPro" id="IPR001193">
    <property type="entry name" value="MBTPS2"/>
</dbReference>
<dbReference type="Proteomes" id="UP000736335">
    <property type="component" value="Unassembled WGS sequence"/>
</dbReference>
<feature type="domain" description="Peptidase M50" evidence="8">
    <location>
        <begin position="158"/>
        <end position="479"/>
    </location>
</feature>
<dbReference type="GO" id="GO:0031293">
    <property type="term" value="P:membrane protein intracellular domain proteolysis"/>
    <property type="evidence" value="ECO:0007669"/>
    <property type="project" value="TreeGrafter"/>
</dbReference>
<organism evidence="9 10">
    <name type="scientific">Thelephora terrestris</name>
    <dbReference type="NCBI Taxonomy" id="56493"/>
    <lineage>
        <taxon>Eukaryota</taxon>
        <taxon>Fungi</taxon>
        <taxon>Dikarya</taxon>
        <taxon>Basidiomycota</taxon>
        <taxon>Agaricomycotina</taxon>
        <taxon>Agaricomycetes</taxon>
        <taxon>Thelephorales</taxon>
        <taxon>Thelephoraceae</taxon>
        <taxon>Thelephora</taxon>
    </lineage>
</organism>
<reference evidence="9" key="1">
    <citation type="journal article" date="2020" name="Nat. Commun.">
        <title>Large-scale genome sequencing of mycorrhizal fungi provides insights into the early evolution of symbiotic traits.</title>
        <authorList>
            <person name="Miyauchi S."/>
            <person name="Kiss E."/>
            <person name="Kuo A."/>
            <person name="Drula E."/>
            <person name="Kohler A."/>
            <person name="Sanchez-Garcia M."/>
            <person name="Morin E."/>
            <person name="Andreopoulos B."/>
            <person name="Barry K.W."/>
            <person name="Bonito G."/>
            <person name="Buee M."/>
            <person name="Carver A."/>
            <person name="Chen C."/>
            <person name="Cichocki N."/>
            <person name="Clum A."/>
            <person name="Culley D."/>
            <person name="Crous P.W."/>
            <person name="Fauchery L."/>
            <person name="Girlanda M."/>
            <person name="Hayes R.D."/>
            <person name="Keri Z."/>
            <person name="LaButti K."/>
            <person name="Lipzen A."/>
            <person name="Lombard V."/>
            <person name="Magnuson J."/>
            <person name="Maillard F."/>
            <person name="Murat C."/>
            <person name="Nolan M."/>
            <person name="Ohm R.A."/>
            <person name="Pangilinan J."/>
            <person name="Pereira M.F."/>
            <person name="Perotto S."/>
            <person name="Peter M."/>
            <person name="Pfister S."/>
            <person name="Riley R."/>
            <person name="Sitrit Y."/>
            <person name="Stielow J.B."/>
            <person name="Szollosi G."/>
            <person name="Zifcakova L."/>
            <person name="Stursova M."/>
            <person name="Spatafora J.W."/>
            <person name="Tedersoo L."/>
            <person name="Vaario L.M."/>
            <person name="Yamada A."/>
            <person name="Yan M."/>
            <person name="Wang P."/>
            <person name="Xu J."/>
            <person name="Bruns T."/>
            <person name="Baldrian P."/>
            <person name="Vilgalys R."/>
            <person name="Dunand C."/>
            <person name="Henrissat B."/>
            <person name="Grigoriev I.V."/>
            <person name="Hibbett D."/>
            <person name="Nagy L.G."/>
            <person name="Martin F.M."/>
        </authorList>
    </citation>
    <scope>NUCLEOTIDE SEQUENCE</scope>
    <source>
        <strain evidence="9">UH-Tt-Lm1</strain>
    </source>
</reference>
<comment type="caution">
    <text evidence="9">The sequence shown here is derived from an EMBL/GenBank/DDBJ whole genome shotgun (WGS) entry which is preliminary data.</text>
</comment>
<dbReference type="PRINTS" id="PR01000">
    <property type="entry name" value="SREBPS2PTASE"/>
</dbReference>
<evidence type="ECO:0000256" key="3">
    <source>
        <dbReference type="ARBA" id="ARBA00022989"/>
    </source>
</evidence>
<evidence type="ECO:0000256" key="6">
    <source>
        <dbReference type="SAM" id="Phobius"/>
    </source>
</evidence>
<feature type="transmembrane region" description="Helical" evidence="6">
    <location>
        <begin position="216"/>
        <end position="236"/>
    </location>
</feature>
<evidence type="ECO:0000256" key="7">
    <source>
        <dbReference type="SAM" id="SignalP"/>
    </source>
</evidence>
<sequence length="534" mass="58259">MLGLLYFLALLWAIIYALNRRRQETSNRLSLPAYRVPRTQAAKYQVKLRPLHLIIETTALNHTHDKFAWALLRNPASKDALKLFYGFGAVLGVIGMFSGIGMLVWTTWTLSYLLLSTPLTGDGLVKRDATASLSQGGGIPFYLIMPGVTTPLSDLPVLLFSLFISLCFHEFGHAVAAAVDSVPLTSTGASLLVLIPSAFVSISSGAMSRLPAAGRLRIASAGAYHNITIFAIISLLGRTRFGHRILAIGYEDVSRLGRVVISIDGDSPLNGHIVPGDTITRLNDFALGSDLHQDLWSQYFLEPDTIPASPSTGWCVETEWLRGQSSDCCSVGAPRMAGVACFSSPHSTTKMDRCLDPIPIMTENDKARCSSGGICIGNYTCVTYTSPNPLLRIGVSEGEVLKTVLWSGPPLEVWQQVEVGELRPRAFVYPLSLPRSLASYMSYLKAIMLSLFVMNLFPLSFLDGGQVLQATIDHLLQDSEKAQDLEAGGRGFRDMDVSGRRGRQKTLIKSSVEVSTWVLLGTSSTLGLVHWYRS</sequence>
<keyword evidence="2 6" id="KW-0812">Transmembrane</keyword>
<dbReference type="Pfam" id="PF02163">
    <property type="entry name" value="Peptidase_M50"/>
    <property type="match status" value="1"/>
</dbReference>
<keyword evidence="4 6" id="KW-0472">Membrane</keyword>
<gene>
    <name evidence="9" type="ORF">BJ322DRAFT_1045269</name>
</gene>
<feature type="transmembrane region" description="Helical" evidence="6">
    <location>
        <begin position="157"/>
        <end position="179"/>
    </location>
</feature>
<feature type="signal peptide" evidence="7">
    <location>
        <begin position="1"/>
        <end position="17"/>
    </location>
</feature>
<keyword evidence="7" id="KW-0732">Signal</keyword>
<accession>A0A9P6HHY5</accession>
<evidence type="ECO:0000313" key="9">
    <source>
        <dbReference type="EMBL" id="KAF9787787.1"/>
    </source>
</evidence>
<evidence type="ECO:0000256" key="4">
    <source>
        <dbReference type="ARBA" id="ARBA00023136"/>
    </source>
</evidence>
<name>A0A9P6HHY5_9AGAM</name>
<evidence type="ECO:0000256" key="2">
    <source>
        <dbReference type="ARBA" id="ARBA00022692"/>
    </source>
</evidence>
<dbReference type="GO" id="GO:0004222">
    <property type="term" value="F:metalloendopeptidase activity"/>
    <property type="evidence" value="ECO:0007669"/>
    <property type="project" value="InterPro"/>
</dbReference>
<dbReference type="PANTHER" id="PTHR13325:SF3">
    <property type="entry name" value="MEMBRANE-BOUND TRANSCRIPTION FACTOR SITE-2 PROTEASE"/>
    <property type="match status" value="1"/>
</dbReference>
<proteinExistence type="predicted"/>
<reference evidence="9" key="2">
    <citation type="submission" date="2020-11" db="EMBL/GenBank/DDBJ databases">
        <authorList>
            <consortium name="DOE Joint Genome Institute"/>
            <person name="Kuo A."/>
            <person name="Miyauchi S."/>
            <person name="Kiss E."/>
            <person name="Drula E."/>
            <person name="Kohler A."/>
            <person name="Sanchez-Garcia M."/>
            <person name="Andreopoulos B."/>
            <person name="Barry K.W."/>
            <person name="Bonito G."/>
            <person name="Buee M."/>
            <person name="Carver A."/>
            <person name="Chen C."/>
            <person name="Cichocki N."/>
            <person name="Clum A."/>
            <person name="Culley D."/>
            <person name="Crous P.W."/>
            <person name="Fauchery L."/>
            <person name="Girlanda M."/>
            <person name="Hayes R."/>
            <person name="Keri Z."/>
            <person name="Labutti K."/>
            <person name="Lipzen A."/>
            <person name="Lombard V."/>
            <person name="Magnuson J."/>
            <person name="Maillard F."/>
            <person name="Morin E."/>
            <person name="Murat C."/>
            <person name="Nolan M."/>
            <person name="Ohm R."/>
            <person name="Pangilinan J."/>
            <person name="Pereira M."/>
            <person name="Perotto S."/>
            <person name="Peter M."/>
            <person name="Riley R."/>
            <person name="Sitrit Y."/>
            <person name="Stielow B."/>
            <person name="Szollosi G."/>
            <person name="Zifcakova L."/>
            <person name="Stursova M."/>
            <person name="Spatafora J.W."/>
            <person name="Tedersoo L."/>
            <person name="Vaario L.-M."/>
            <person name="Yamada A."/>
            <person name="Yan M."/>
            <person name="Wang P."/>
            <person name="Xu J."/>
            <person name="Bruns T."/>
            <person name="Baldrian P."/>
            <person name="Vilgalys R."/>
            <person name="Henrissat B."/>
            <person name="Grigoriev I.V."/>
            <person name="Hibbett D."/>
            <person name="Nagy L.G."/>
            <person name="Martin F.M."/>
        </authorList>
    </citation>
    <scope>NUCLEOTIDE SEQUENCE</scope>
    <source>
        <strain evidence="9">UH-Tt-Lm1</strain>
    </source>
</reference>
<evidence type="ECO:0000313" key="10">
    <source>
        <dbReference type="Proteomes" id="UP000736335"/>
    </source>
</evidence>